<keyword evidence="3" id="KW-1185">Reference proteome</keyword>
<gene>
    <name evidence="2" type="ORF">GCM10023156_65210</name>
</gene>
<keyword evidence="1" id="KW-1133">Transmembrane helix</keyword>
<feature type="transmembrane region" description="Helical" evidence="1">
    <location>
        <begin position="42"/>
        <end position="63"/>
    </location>
</feature>
<name>A0ABP8NTE4_9BACT</name>
<organism evidence="2 3">
    <name type="scientific">Novipirellula rosea</name>
    <dbReference type="NCBI Taxonomy" id="1031540"/>
    <lineage>
        <taxon>Bacteria</taxon>
        <taxon>Pseudomonadati</taxon>
        <taxon>Planctomycetota</taxon>
        <taxon>Planctomycetia</taxon>
        <taxon>Pirellulales</taxon>
        <taxon>Pirellulaceae</taxon>
        <taxon>Novipirellula</taxon>
    </lineage>
</organism>
<accession>A0ABP8NTE4</accession>
<evidence type="ECO:0000313" key="2">
    <source>
        <dbReference type="EMBL" id="GAA4471110.1"/>
    </source>
</evidence>
<sequence length="104" mass="10591">MLAVGYLSWPMAKGVQGIAIGTAVSALAAVGMRSRLESPPSMIASAIGSMVACFFAIASAEMLPPGSAQWMLKGGIYGACFGIPVALILGPIGLIDKPSINRPQ</sequence>
<protein>
    <recommendedName>
        <fullName evidence="4">OPT oligopeptide transporter protein</fullName>
    </recommendedName>
</protein>
<keyword evidence="1" id="KW-0812">Transmembrane</keyword>
<feature type="transmembrane region" description="Helical" evidence="1">
    <location>
        <begin position="75"/>
        <end position="95"/>
    </location>
</feature>
<dbReference type="EMBL" id="BAABGA010000120">
    <property type="protein sequence ID" value="GAA4471110.1"/>
    <property type="molecule type" value="Genomic_DNA"/>
</dbReference>
<comment type="caution">
    <text evidence="2">The sequence shown here is derived from an EMBL/GenBank/DDBJ whole genome shotgun (WGS) entry which is preliminary data.</text>
</comment>
<reference evidence="3" key="1">
    <citation type="journal article" date="2019" name="Int. J. Syst. Evol. Microbiol.">
        <title>The Global Catalogue of Microorganisms (GCM) 10K type strain sequencing project: providing services to taxonomists for standard genome sequencing and annotation.</title>
        <authorList>
            <consortium name="The Broad Institute Genomics Platform"/>
            <consortium name="The Broad Institute Genome Sequencing Center for Infectious Disease"/>
            <person name="Wu L."/>
            <person name="Ma J."/>
        </authorList>
    </citation>
    <scope>NUCLEOTIDE SEQUENCE [LARGE SCALE GENOMIC DNA]</scope>
    <source>
        <strain evidence="3">JCM 17759</strain>
    </source>
</reference>
<evidence type="ECO:0000313" key="3">
    <source>
        <dbReference type="Proteomes" id="UP001500840"/>
    </source>
</evidence>
<proteinExistence type="predicted"/>
<evidence type="ECO:0008006" key="4">
    <source>
        <dbReference type="Google" id="ProtNLM"/>
    </source>
</evidence>
<evidence type="ECO:0000256" key="1">
    <source>
        <dbReference type="SAM" id="Phobius"/>
    </source>
</evidence>
<keyword evidence="1" id="KW-0472">Membrane</keyword>
<feature type="transmembrane region" description="Helical" evidence="1">
    <location>
        <begin position="6"/>
        <end position="30"/>
    </location>
</feature>
<dbReference type="Proteomes" id="UP001500840">
    <property type="component" value="Unassembled WGS sequence"/>
</dbReference>